<dbReference type="AlphaFoldDB" id="A0A7C9VHC9"/>
<accession>A0A7C9VHC9</accession>
<evidence type="ECO:0000313" key="2">
    <source>
        <dbReference type="Proteomes" id="UP000481252"/>
    </source>
</evidence>
<name>A0A7C9VHC9_9HYPH</name>
<comment type="caution">
    <text evidence="1">The sequence shown here is derived from an EMBL/GenBank/DDBJ whole genome shotgun (WGS) entry which is preliminary data.</text>
</comment>
<proteinExistence type="predicted"/>
<dbReference type="Proteomes" id="UP000481252">
    <property type="component" value="Unassembled WGS sequence"/>
</dbReference>
<reference evidence="1 2" key="1">
    <citation type="submission" date="2020-02" db="EMBL/GenBank/DDBJ databases">
        <title>Genome sequence of the type strain CGMCC 1.15528 of Mesorhizobium zhangyense.</title>
        <authorList>
            <person name="Gao J."/>
            <person name="Sun J."/>
        </authorList>
    </citation>
    <scope>NUCLEOTIDE SEQUENCE [LARGE SCALE GENOMIC DNA]</scope>
    <source>
        <strain evidence="1 2">CGMCC 1.15528</strain>
    </source>
</reference>
<evidence type="ECO:0000313" key="1">
    <source>
        <dbReference type="EMBL" id="NGN45052.1"/>
    </source>
</evidence>
<gene>
    <name evidence="1" type="ORF">G6N74_28760</name>
</gene>
<keyword evidence="2" id="KW-1185">Reference proteome</keyword>
<dbReference type="EMBL" id="JAAKZG010000024">
    <property type="protein sequence ID" value="NGN45052.1"/>
    <property type="molecule type" value="Genomic_DNA"/>
</dbReference>
<protein>
    <submittedName>
        <fullName evidence="1">Uncharacterized protein</fullName>
    </submittedName>
</protein>
<sequence>MSTSHDFQLGIFYPDQLDVLNRVVEKVCRCGMVSRKKAWMPMISPDMPSRFTVPALPMKMHCSKGFDGCL</sequence>
<organism evidence="1 2">
    <name type="scientific">Mesorhizobium zhangyense</name>
    <dbReference type="NCBI Taxonomy" id="1776730"/>
    <lineage>
        <taxon>Bacteria</taxon>
        <taxon>Pseudomonadati</taxon>
        <taxon>Pseudomonadota</taxon>
        <taxon>Alphaproteobacteria</taxon>
        <taxon>Hyphomicrobiales</taxon>
        <taxon>Phyllobacteriaceae</taxon>
        <taxon>Mesorhizobium</taxon>
    </lineage>
</organism>
<dbReference type="RefSeq" id="WP_165121425.1">
    <property type="nucleotide sequence ID" value="NZ_JAAKZG010000024.1"/>
</dbReference>